<evidence type="ECO:0000313" key="3">
    <source>
        <dbReference type="Proteomes" id="UP000499080"/>
    </source>
</evidence>
<evidence type="ECO:0000313" key="2">
    <source>
        <dbReference type="EMBL" id="GBO03767.1"/>
    </source>
</evidence>
<dbReference type="Proteomes" id="UP000499080">
    <property type="component" value="Unassembled WGS sequence"/>
</dbReference>
<proteinExistence type="predicted"/>
<name>A0A4Y2TWP2_ARAVE</name>
<sequence>MLHRKQKSTTGKSRTAGRSPEQAEKRSKSRQKMTELQEAFSVQISVSDPFVCNSQPIIAQRRNICNLKSVVSNKIQAAVYVETSKFLSQNRQNSVFFDIQVEAK</sequence>
<comment type="caution">
    <text evidence="2">The sequence shown here is derived from an EMBL/GenBank/DDBJ whole genome shotgun (WGS) entry which is preliminary data.</text>
</comment>
<accession>A0A4Y2TWP2</accession>
<dbReference type="AlphaFoldDB" id="A0A4Y2TWP2"/>
<dbReference type="EMBL" id="BGPR01030970">
    <property type="protein sequence ID" value="GBO03767.1"/>
    <property type="molecule type" value="Genomic_DNA"/>
</dbReference>
<feature type="region of interest" description="Disordered" evidence="1">
    <location>
        <begin position="1"/>
        <end position="34"/>
    </location>
</feature>
<gene>
    <name evidence="2" type="ORF">AVEN_141042_1</name>
</gene>
<reference evidence="2 3" key="1">
    <citation type="journal article" date="2019" name="Sci. Rep.">
        <title>Orb-weaving spider Araneus ventricosus genome elucidates the spidroin gene catalogue.</title>
        <authorList>
            <person name="Kono N."/>
            <person name="Nakamura H."/>
            <person name="Ohtoshi R."/>
            <person name="Moran D.A.P."/>
            <person name="Shinohara A."/>
            <person name="Yoshida Y."/>
            <person name="Fujiwara M."/>
            <person name="Mori M."/>
            <person name="Tomita M."/>
            <person name="Arakawa K."/>
        </authorList>
    </citation>
    <scope>NUCLEOTIDE SEQUENCE [LARGE SCALE GENOMIC DNA]</scope>
</reference>
<organism evidence="2 3">
    <name type="scientific">Araneus ventricosus</name>
    <name type="common">Orbweaver spider</name>
    <name type="synonym">Epeira ventricosa</name>
    <dbReference type="NCBI Taxonomy" id="182803"/>
    <lineage>
        <taxon>Eukaryota</taxon>
        <taxon>Metazoa</taxon>
        <taxon>Ecdysozoa</taxon>
        <taxon>Arthropoda</taxon>
        <taxon>Chelicerata</taxon>
        <taxon>Arachnida</taxon>
        <taxon>Araneae</taxon>
        <taxon>Araneomorphae</taxon>
        <taxon>Entelegynae</taxon>
        <taxon>Araneoidea</taxon>
        <taxon>Araneidae</taxon>
        <taxon>Araneus</taxon>
    </lineage>
</organism>
<protein>
    <submittedName>
        <fullName evidence="2">Uncharacterized protein</fullName>
    </submittedName>
</protein>
<evidence type="ECO:0000256" key="1">
    <source>
        <dbReference type="SAM" id="MobiDB-lite"/>
    </source>
</evidence>
<keyword evidence="3" id="KW-1185">Reference proteome</keyword>